<accession>A0A0A9EX00</accession>
<dbReference type="EMBL" id="GBRH01195480">
    <property type="protein sequence ID" value="JAE02416.1"/>
    <property type="molecule type" value="Transcribed_RNA"/>
</dbReference>
<reference evidence="2" key="2">
    <citation type="journal article" date="2015" name="Data Brief">
        <title>Shoot transcriptome of the giant reed, Arundo donax.</title>
        <authorList>
            <person name="Barrero R.A."/>
            <person name="Guerrero F.D."/>
            <person name="Moolhuijzen P."/>
            <person name="Goolsby J.A."/>
            <person name="Tidwell J."/>
            <person name="Bellgard S.E."/>
            <person name="Bellgard M.I."/>
        </authorList>
    </citation>
    <scope>NUCLEOTIDE SEQUENCE</scope>
    <source>
        <tissue evidence="2">Shoot tissue taken approximately 20 cm above the soil surface</tissue>
    </source>
</reference>
<sequence>MQPSNDIVYRVANSDSGTYCLYHVINYLLPCFITSFIIISFNFLLLLI</sequence>
<dbReference type="AlphaFoldDB" id="A0A0A9EX00"/>
<organism evidence="2">
    <name type="scientific">Arundo donax</name>
    <name type="common">Giant reed</name>
    <name type="synonym">Donax arundinaceus</name>
    <dbReference type="NCBI Taxonomy" id="35708"/>
    <lineage>
        <taxon>Eukaryota</taxon>
        <taxon>Viridiplantae</taxon>
        <taxon>Streptophyta</taxon>
        <taxon>Embryophyta</taxon>
        <taxon>Tracheophyta</taxon>
        <taxon>Spermatophyta</taxon>
        <taxon>Magnoliopsida</taxon>
        <taxon>Liliopsida</taxon>
        <taxon>Poales</taxon>
        <taxon>Poaceae</taxon>
        <taxon>PACMAD clade</taxon>
        <taxon>Arundinoideae</taxon>
        <taxon>Arundineae</taxon>
        <taxon>Arundo</taxon>
    </lineage>
</organism>
<keyword evidence="1" id="KW-0812">Transmembrane</keyword>
<proteinExistence type="predicted"/>
<name>A0A0A9EX00_ARUDO</name>
<protein>
    <submittedName>
        <fullName evidence="2">Uncharacterized protein</fullName>
    </submittedName>
</protein>
<reference evidence="2" key="1">
    <citation type="submission" date="2014-09" db="EMBL/GenBank/DDBJ databases">
        <authorList>
            <person name="Magalhaes I.L.F."/>
            <person name="Oliveira U."/>
            <person name="Santos F.R."/>
            <person name="Vidigal T.H.D.A."/>
            <person name="Brescovit A.D."/>
            <person name="Santos A.J."/>
        </authorList>
    </citation>
    <scope>NUCLEOTIDE SEQUENCE</scope>
    <source>
        <tissue evidence="2">Shoot tissue taken approximately 20 cm above the soil surface</tissue>
    </source>
</reference>
<keyword evidence="1" id="KW-0472">Membrane</keyword>
<evidence type="ECO:0000256" key="1">
    <source>
        <dbReference type="SAM" id="Phobius"/>
    </source>
</evidence>
<feature type="transmembrane region" description="Helical" evidence="1">
    <location>
        <begin position="24"/>
        <end position="47"/>
    </location>
</feature>
<keyword evidence="1" id="KW-1133">Transmembrane helix</keyword>
<evidence type="ECO:0000313" key="2">
    <source>
        <dbReference type="EMBL" id="JAE02416.1"/>
    </source>
</evidence>